<dbReference type="InterPro" id="IPR004001">
    <property type="entry name" value="Actin_CS"/>
</dbReference>
<dbReference type="Pfam" id="PF00022">
    <property type="entry name" value="Actin"/>
    <property type="match status" value="1"/>
</dbReference>
<evidence type="ECO:0000313" key="3">
    <source>
        <dbReference type="EMBL" id="EGT47732.1"/>
    </source>
</evidence>
<keyword evidence="1" id="KW-0206">Cytoskeleton</keyword>
<dbReference type="HOGENOM" id="CLU_1807905_0_0_1"/>
<dbReference type="Proteomes" id="UP000008068">
    <property type="component" value="Unassembled WGS sequence"/>
</dbReference>
<dbReference type="Gene3D" id="3.30.420.40">
    <property type="match status" value="1"/>
</dbReference>
<dbReference type="InterPro" id="IPR043129">
    <property type="entry name" value="ATPase_NBD"/>
</dbReference>
<dbReference type="PROSITE" id="PS00432">
    <property type="entry name" value="ACTINS_2"/>
    <property type="match status" value="1"/>
</dbReference>
<keyword evidence="4" id="KW-1185">Reference proteome</keyword>
<reference evidence="4" key="1">
    <citation type="submission" date="2011-07" db="EMBL/GenBank/DDBJ databases">
        <authorList>
            <consortium name="Caenorhabditis brenneri Sequencing and Analysis Consortium"/>
            <person name="Wilson R.K."/>
        </authorList>
    </citation>
    <scope>NUCLEOTIDE SEQUENCE [LARGE SCALE GENOMIC DNA]</scope>
    <source>
        <strain evidence="4">PB2801</strain>
    </source>
</reference>
<dbReference type="AlphaFoldDB" id="G0P8G2"/>
<dbReference type="PANTHER" id="PTHR23015:SF4">
    <property type="entry name" value="DUF38 DOMAIN-CONTAINING PROTEIN-RELATED"/>
    <property type="match status" value="1"/>
</dbReference>
<dbReference type="OrthoDB" id="5909468at2759"/>
<dbReference type="GO" id="GO:0045087">
    <property type="term" value="P:innate immune response"/>
    <property type="evidence" value="ECO:0007669"/>
    <property type="project" value="TreeGrafter"/>
</dbReference>
<dbReference type="PANTHER" id="PTHR23015">
    <property type="entry name" value="UNCHARACTERIZED C.ELEGANS PROTEIN"/>
    <property type="match status" value="1"/>
</dbReference>
<accession>G0P8G2</accession>
<dbReference type="Pfam" id="PF01827">
    <property type="entry name" value="FTH"/>
    <property type="match status" value="1"/>
</dbReference>
<dbReference type="EMBL" id="GL380133">
    <property type="protein sequence ID" value="EGT47732.1"/>
    <property type="molecule type" value="Genomic_DNA"/>
</dbReference>
<feature type="domain" description="DUF38" evidence="2">
    <location>
        <begin position="3"/>
        <end position="118"/>
    </location>
</feature>
<gene>
    <name evidence="3" type="ORF">CAEBREN_23724</name>
</gene>
<dbReference type="InterPro" id="IPR004000">
    <property type="entry name" value="Actin"/>
</dbReference>
<dbReference type="InterPro" id="IPR002900">
    <property type="entry name" value="DUF38/FTH_CAE_spp"/>
</dbReference>
<proteinExistence type="predicted"/>
<dbReference type="SUPFAM" id="SSF53067">
    <property type="entry name" value="Actin-like ATPase domain"/>
    <property type="match status" value="1"/>
</dbReference>
<evidence type="ECO:0000256" key="1">
    <source>
        <dbReference type="ARBA" id="ARBA00023212"/>
    </source>
</evidence>
<sequence>MSTFLTKFEYALRSLKHQIAVRKLHIRPEHPDHVLAILPYVRPGYLENILINGRRLEDDWKSDESVRKVKKIVQLDQWKQAEKLILQESLHMFPDEVLVQFKKYWILVSSLSENQLAHIGFQMWITKKEYEESGSSIVHRKCF</sequence>
<keyword evidence="1" id="KW-0963">Cytoplasm</keyword>
<evidence type="ECO:0000313" key="4">
    <source>
        <dbReference type="Proteomes" id="UP000008068"/>
    </source>
</evidence>
<protein>
    <recommendedName>
        <fullName evidence="2">DUF38 domain-containing protein</fullName>
    </recommendedName>
</protein>
<name>G0P8G2_CAEBE</name>
<evidence type="ECO:0000259" key="2">
    <source>
        <dbReference type="Pfam" id="PF01827"/>
    </source>
</evidence>
<organism evidence="4">
    <name type="scientific">Caenorhabditis brenneri</name>
    <name type="common">Nematode worm</name>
    <dbReference type="NCBI Taxonomy" id="135651"/>
    <lineage>
        <taxon>Eukaryota</taxon>
        <taxon>Metazoa</taxon>
        <taxon>Ecdysozoa</taxon>
        <taxon>Nematoda</taxon>
        <taxon>Chromadorea</taxon>
        <taxon>Rhabditida</taxon>
        <taxon>Rhabditina</taxon>
        <taxon>Rhabditomorpha</taxon>
        <taxon>Rhabditoidea</taxon>
        <taxon>Rhabditidae</taxon>
        <taxon>Peloderinae</taxon>
        <taxon>Caenorhabditis</taxon>
    </lineage>
</organism>
<dbReference type="InParanoid" id="G0P8G2"/>
<dbReference type="InterPro" id="IPR040161">
    <property type="entry name" value="FB224"/>
</dbReference>